<dbReference type="EMBL" id="JAGEOJ010000009">
    <property type="protein sequence ID" value="MBO2449928.1"/>
    <property type="molecule type" value="Genomic_DNA"/>
</dbReference>
<protein>
    <submittedName>
        <fullName evidence="6">Group II truncated hemoglobin</fullName>
    </submittedName>
</protein>
<dbReference type="GO" id="GO:0020037">
    <property type="term" value="F:heme binding"/>
    <property type="evidence" value="ECO:0007669"/>
    <property type="project" value="InterPro"/>
</dbReference>
<evidence type="ECO:0000256" key="3">
    <source>
        <dbReference type="ARBA" id="ARBA00022723"/>
    </source>
</evidence>
<reference evidence="6" key="1">
    <citation type="submission" date="2021-03" db="EMBL/GenBank/DDBJ databases">
        <authorList>
            <person name="Kanchanasin P."/>
            <person name="Saeng-In P."/>
            <person name="Phongsopitanun W."/>
            <person name="Yuki M."/>
            <person name="Kudo T."/>
            <person name="Ohkuma M."/>
            <person name="Tanasupawat S."/>
        </authorList>
    </citation>
    <scope>NUCLEOTIDE SEQUENCE</scope>
    <source>
        <strain evidence="6">GKU 128</strain>
    </source>
</reference>
<dbReference type="Gene3D" id="1.10.490.10">
    <property type="entry name" value="Globins"/>
    <property type="match status" value="1"/>
</dbReference>
<dbReference type="InterPro" id="IPR012292">
    <property type="entry name" value="Globin/Proto"/>
</dbReference>
<dbReference type="RefSeq" id="WP_208257812.1">
    <property type="nucleotide sequence ID" value="NZ_JAGEOJ010000009.1"/>
</dbReference>
<evidence type="ECO:0000256" key="4">
    <source>
        <dbReference type="ARBA" id="ARBA00023004"/>
    </source>
</evidence>
<dbReference type="GO" id="GO:0019825">
    <property type="term" value="F:oxygen binding"/>
    <property type="evidence" value="ECO:0007669"/>
    <property type="project" value="InterPro"/>
</dbReference>
<keyword evidence="2 5" id="KW-0349">Heme</keyword>
<name>A0A939PGZ7_9ACTN</name>
<proteinExistence type="predicted"/>
<gene>
    <name evidence="6" type="ORF">J4573_22690</name>
</gene>
<keyword evidence="4 5" id="KW-0408">Iron</keyword>
<sequence>MVTILEHGGGEDAWHHFVDVFYGHCLTDPLLKPLFGAGKPEHVPHLTAFEIEAFGGPDRFTEELGGMPHLIDVHRGLKITEEQRQRFVELYLASADEVGMPKDAPFREALRTHVEFGTQVAKQNSHAEADDELHPLRTVPKWDWPDGS</sequence>
<evidence type="ECO:0000256" key="1">
    <source>
        <dbReference type="ARBA" id="ARBA00022448"/>
    </source>
</evidence>
<dbReference type="Pfam" id="PF01152">
    <property type="entry name" value="Bac_globin"/>
    <property type="match status" value="1"/>
</dbReference>
<dbReference type="InterPro" id="IPR009050">
    <property type="entry name" value="Globin-like_sf"/>
</dbReference>
<keyword evidence="7" id="KW-1185">Reference proteome</keyword>
<dbReference type="CDD" id="cd14775">
    <property type="entry name" value="TrHb2_O-like"/>
    <property type="match status" value="1"/>
</dbReference>
<comment type="caution">
    <text evidence="6">The sequence shown here is derived from an EMBL/GenBank/DDBJ whole genome shotgun (WGS) entry which is preliminary data.</text>
</comment>
<accession>A0A939PGZ7</accession>
<dbReference type="GO" id="GO:0046872">
    <property type="term" value="F:metal ion binding"/>
    <property type="evidence" value="ECO:0007669"/>
    <property type="project" value="UniProtKB-KW"/>
</dbReference>
<evidence type="ECO:0000313" key="6">
    <source>
        <dbReference type="EMBL" id="MBO2449928.1"/>
    </source>
</evidence>
<dbReference type="InterPro" id="IPR001486">
    <property type="entry name" value="Hemoglobin_trunc"/>
</dbReference>
<evidence type="ECO:0000256" key="5">
    <source>
        <dbReference type="PIRSR" id="PIRSR601486-1"/>
    </source>
</evidence>
<dbReference type="SUPFAM" id="SSF46458">
    <property type="entry name" value="Globin-like"/>
    <property type="match status" value="1"/>
</dbReference>
<evidence type="ECO:0000313" key="7">
    <source>
        <dbReference type="Proteomes" id="UP000669179"/>
    </source>
</evidence>
<keyword evidence="1" id="KW-0813">Transport</keyword>
<organism evidence="6 7">
    <name type="scientific">Actinomadura barringtoniae</name>
    <dbReference type="NCBI Taxonomy" id="1427535"/>
    <lineage>
        <taxon>Bacteria</taxon>
        <taxon>Bacillati</taxon>
        <taxon>Actinomycetota</taxon>
        <taxon>Actinomycetes</taxon>
        <taxon>Streptosporangiales</taxon>
        <taxon>Thermomonosporaceae</taxon>
        <taxon>Actinomadura</taxon>
    </lineage>
</organism>
<keyword evidence="3 5" id="KW-0479">Metal-binding</keyword>
<feature type="binding site" description="distal binding residue" evidence="5">
    <location>
        <position position="69"/>
    </location>
    <ligand>
        <name>heme</name>
        <dbReference type="ChEBI" id="CHEBI:30413"/>
    </ligand>
    <ligandPart>
        <name>Fe</name>
        <dbReference type="ChEBI" id="CHEBI:18248"/>
    </ligandPart>
</feature>
<feature type="binding site" description="distal binding residue" evidence="5">
    <location>
        <position position="45"/>
    </location>
    <ligand>
        <name>heme</name>
        <dbReference type="ChEBI" id="CHEBI:30413"/>
    </ligand>
    <ligandPart>
        <name>Fe</name>
        <dbReference type="ChEBI" id="CHEBI:18248"/>
    </ligandPart>
</feature>
<dbReference type="Proteomes" id="UP000669179">
    <property type="component" value="Unassembled WGS sequence"/>
</dbReference>
<evidence type="ECO:0000256" key="2">
    <source>
        <dbReference type="ARBA" id="ARBA00022617"/>
    </source>
</evidence>
<dbReference type="AlphaFoldDB" id="A0A939PGZ7"/>